<feature type="compositionally biased region" description="Low complexity" evidence="1">
    <location>
        <begin position="215"/>
        <end position="236"/>
    </location>
</feature>
<feature type="compositionally biased region" description="Low complexity" evidence="1">
    <location>
        <begin position="370"/>
        <end position="382"/>
    </location>
</feature>
<feature type="compositionally biased region" description="Acidic residues" evidence="1">
    <location>
        <begin position="295"/>
        <end position="306"/>
    </location>
</feature>
<feature type="signal peptide" evidence="2">
    <location>
        <begin position="1"/>
        <end position="37"/>
    </location>
</feature>
<feature type="compositionally biased region" description="Low complexity" evidence="1">
    <location>
        <begin position="307"/>
        <end position="316"/>
    </location>
</feature>
<proteinExistence type="predicted"/>
<feature type="region of interest" description="Disordered" evidence="1">
    <location>
        <begin position="856"/>
        <end position="878"/>
    </location>
</feature>
<dbReference type="Proteomes" id="UP000315200">
    <property type="component" value="Unassembled WGS sequence"/>
</dbReference>
<feature type="compositionally biased region" description="Acidic residues" evidence="1">
    <location>
        <begin position="275"/>
        <end position="286"/>
    </location>
</feature>
<evidence type="ECO:0000256" key="2">
    <source>
        <dbReference type="SAM" id="SignalP"/>
    </source>
</evidence>
<feature type="chain" id="PRO_5032627248" description="Doubled motif LPXTG anchor domain-containing protein" evidence="2">
    <location>
        <begin position="38"/>
        <end position="3495"/>
    </location>
</feature>
<dbReference type="NCBIfam" id="NF033073">
    <property type="entry name" value="LPXTG_double"/>
    <property type="match status" value="1"/>
</dbReference>
<protein>
    <recommendedName>
        <fullName evidence="5">Doubled motif LPXTG anchor domain-containing protein</fullName>
    </recommendedName>
</protein>
<reference evidence="3 4" key="1">
    <citation type="submission" date="2019-06" db="EMBL/GenBank/DDBJ databases">
        <title>Draft genome sequence of [Clostridium] clostridioforme NBRC 113352.</title>
        <authorList>
            <person name="Miura T."/>
            <person name="Furukawa M."/>
            <person name="Shimamura M."/>
            <person name="Ohyama Y."/>
            <person name="Yamazoe A."/>
            <person name="Kawasaki H."/>
        </authorList>
    </citation>
    <scope>NUCLEOTIDE SEQUENCE [LARGE SCALE GENOMIC DNA]</scope>
    <source>
        <strain evidence="3 4">NBRC 113352</strain>
    </source>
</reference>
<feature type="compositionally biased region" description="Basic and acidic residues" evidence="1">
    <location>
        <begin position="336"/>
        <end position="369"/>
    </location>
</feature>
<evidence type="ECO:0008006" key="5">
    <source>
        <dbReference type="Google" id="ProtNLM"/>
    </source>
</evidence>
<feature type="compositionally biased region" description="Low complexity" evidence="1">
    <location>
        <begin position="259"/>
        <end position="274"/>
    </location>
</feature>
<dbReference type="EMBL" id="BJLB01000001">
    <property type="protein sequence ID" value="GEA38367.1"/>
    <property type="molecule type" value="Genomic_DNA"/>
</dbReference>
<accession>A0A829W7W2</accession>
<feature type="compositionally biased region" description="Basic and acidic residues" evidence="1">
    <location>
        <begin position="454"/>
        <end position="464"/>
    </location>
</feature>
<feature type="compositionally biased region" description="Gly residues" evidence="1">
    <location>
        <begin position="3396"/>
        <end position="3413"/>
    </location>
</feature>
<name>A0A829W7W2_9FIRM</name>
<gene>
    <name evidence="3" type="ORF">Ccl03g_40800</name>
</gene>
<feature type="region of interest" description="Disordered" evidence="1">
    <location>
        <begin position="3396"/>
        <end position="3424"/>
    </location>
</feature>
<evidence type="ECO:0000313" key="4">
    <source>
        <dbReference type="Proteomes" id="UP000315200"/>
    </source>
</evidence>
<keyword evidence="2" id="KW-0732">Signal</keyword>
<feature type="compositionally biased region" description="Low complexity" evidence="1">
    <location>
        <begin position="403"/>
        <end position="421"/>
    </location>
</feature>
<evidence type="ECO:0000313" key="3">
    <source>
        <dbReference type="EMBL" id="GEA38367.1"/>
    </source>
</evidence>
<feature type="compositionally biased region" description="Polar residues" evidence="1">
    <location>
        <begin position="856"/>
        <end position="874"/>
    </location>
</feature>
<comment type="caution">
    <text evidence="3">The sequence shown here is derived from an EMBL/GenBank/DDBJ whole genome shotgun (WGS) entry which is preliminary data.</text>
</comment>
<sequence>MEGRKRSGMLKKSVYNMRKRLVAFALAAAMVCTNVGADLNAAYGATSSSESVTFEMTGSQLVTAIEEAIENGNVISPGDLDFTNGDIAKFESLFYGEGKVLEVYPDPDGGSMDAELRVFVRLPEDADDMYMVTGDEEIIFLYVNNGEDTISCSTNITRMENGVEKVKKTKRITVKSFEAAYGDEEINYISKPVEETTATAPEDVNGPGTEETIAPDTTVPTVEGTVDETTTVVPGESESTDAPREEQTTAPEEGSTAPTEGVTETSTEAAATEEATTEEATDAPETTEEKTQEAAEADAPEPEAAEPEAATGEPVASIIRHYAPVVADNEEGNAEEAPKVEEAKEPEAEPEEKTEAVKETEAPTEKETEPVAPAETESTTEAQEGNQEESPAAASDETTAEAGESTDPSETTTEGTTAAPSEGDETTTPETTTDAAETPAATEEVQVGTPSDVTKPEVKPEETVNKASTTDLVGMGYCSTAKVYTTTINQLKALDDFDGYKITYSINPGASARIVDGARGVEEGESLTFGVKNQIGFAVESVTANGEVLEADSIADNEDGSQTAWYTVPEVYEEQEVEVYTVETDIHPAFDAELVMDDGMVIHIVAEEGVLPAGVRATAVRVNDNVETAVQEIISADTKRNVSSVMAYDINLWLGDKLLDAEMWSGSRLVNVTFTGKPIIEQSAEADVVEVVCVETVQDSNKEEKEKAAAQESEIAPEDIVKVETVSDTVDVPGEQTVGEISFEAEHFTIYAVVSGNKQYDSTTIAVGEKLTLYNENNKNTLLNADWSVTSGSDVISFISGSTQKRNSIEIVGLKPGTAMVRAASSWGRNYSYTIIVTDTSGINAEYWITNREVTGSDGQQSKNISSTDLSQYGDNGVPVDEVAPSTGTRENDELIFWHARVLPANYHQTNNAGINRVENGQRIERLRFFNENIQYYTSSGSWKDFAATDQLVFYYLQRTELAKQVEIAVSDWWENSNDNTRKIEYELIDELSGNSMGSSLTSYHDKHPGVSGIYITPNLDNAYSVSKVTVDNVEINWENGFSVGWTKSSQTVTVRIYIKPNEANLQIQYLTEDGQPLTGELESSTLGVLTREGTDFNGYVRNGNLQNTKIEGYYGETYIIYTDLKSVSSLKEYALNYEYSSAAVSDNNTVLKLYYRSVSHEYTVNYYKDSISDRNFLGEVEGTGSVGDTIPADLTLFAPEGYAVPGTRSGAEKISADGGDVVNVVYSKKTNLSYTVNYYKDSIEEGNYLDKVEGTGTFGDAIPADLTKFAPAGYAVPGARSGAENISADGGDVVNVVYSKKTNLSYTVNYYKDSIEEGNYLDKVEGTGTFGDAIPADLTKFAPAGYAVPGTRSGAENISADGGDVVNVVYSRRTDLSYEIHYYRDVIDEAHYLGASEEITNKTFGEGVTLGPTLLNKERPDGYKDGVQTPAGPYIIKEKDNVIDVLYTKKTNLSYTVNYYKDSIEEGNYLDKVEGTGTFGDAIPADLTKFAPAGYAVPGARSGAENISADGGDVVNVVYSKKTNLSYTVNYYKDSIEEGNYLDKVEGTGTFGDAIPADLTKFAPAGYAVPGARSGAENISADGGDVVNVVYSKKTNLSYTVNYYKDSIEEGNYLDKVEGTGTFGDAIPADLTKFAPAGYAVPGARSGAENISADGGDVVNVVYSKKTNLSYTVNYYKDSIEEGNYLDKVEGTGTFGDAIPADLTKFAPAGYAVPGTRSGAENISADGGDVVNVVYSKKTNLSYTVNYYKDSIEEGNYLDKVEGTGTFGDAIPADLTLFAPAGYAVPGARSGAENISADGGDVVNVVYSKKTNLSYTVNYYKDSIEEGNYLDKVEGTGTFGDAIPADLTKFAPAGYAVPGARSGAENISADGGDVVNVVYSKKTNLSYTVNYYKDSIEEGNYLDKVEGTGTFGDAIPADLTKFAPAGYAVPGARSGAENISADGGDVVNVVYSRRTDLSYEIHYYRDVIDEAHYLGASEEITNKTFGEGVTLGPTLLNKERPDGYKDGVQTPAGPYIIKEKDNVIDVLYTKKTNLSYTVNYYKDSIEEGNYLDKVEGTGTFGDAIPADLTLFAPAGYAVPGTRSGAENISADGGDVVNVVYSKKTNLSYTVNYYKDSIEEGNYLDKVEGTGTFGDAIPADLTKFAPAGYAVPGTRSGAEKISADGGDVVNVVYSKKTNLSYTVNYYKDSIEEGNYLDKVEGTGTFGDAIPADLTKFAPAGYAVPGARSGAENISADGGDVVNVVYSKKTNLSYTVNYYKDSIEEGNYLDKVEGTGTFGDAIPADLTKFAPAGYAVPGARSGAENISADGGDVVNVVYSKKTNLSYTVNYYKDSIEEGNYLDKVEGTGTFGDAIPADLTLFAPAGYAVPGARSGAENISADGGDVVNVVYSKKTNLSYTVNYYKDSIEEGNYLDKVEGTGTFGDAIPADLTKFAPAGYAVPGARSGAENISADGGDVVNVVYSKKTNLSYTVNYYKDSIEEGNYLDKVEGTGTFGDAIPADLTKFAPAGYAVPGARSGAENISADGGDVVNVVYSRRTDLSYEIHYYRDVIDEAHYLGASEEITNKTFGEGVTLGPTLLNKERPDGYKDGVQTPAGPYIIKEKDNVIDVLYTKKTNLSYTVNYYKDSIEEGNYLDKVEGTGTFGDAIPADLTLFAPAGYAVPGTRSGAENISADGGDVVNVVYSKKTNLSYTVNYYKDSIEEGNYLDKVEGTGTFGDAIPADLTKFAPAGYAVPGTRSGAEKISADGGDVVNVVYSKKTNLSYTVNYYKDSIEEGNYLDKVEGTGTFGDAIPADLTKFAPAGYAVPGARSGAENISADGGDVVNVVYSKKTNLSYTVNYYKDSIEEGNYLDKVEGTGTFGDAIPADLTKFAPAGYAVPGTRSGAENISADGGDVVNVVYSKKTNLSYTVNYYKDSIEEGNYLDKVEGTGTFGDAIPADLTKFAPAGYAVPGARSGAENISADGGDVVNVVYSKKTNLSYTVNYYKDSIEEGNYLDKVEGTGTFGDAIPADLTKFAPAGYAVPGARSGAENISADGGDVVNVVYSKKTNLSYTVNYYKDSIEEGNYLDKVEGTGTFEDAIPADLTKFAPAGYAVPGARSGAEKISADGGDVVNVVYSKDTFKYSVHYFYDEVEDEQALEQGIGEFESQVTTYKVKPRTKYALDYVENLPLTIGTDVSKNVINVYYALDDNEDEIPDKYQILFTYVSAGNGSVDGEIKEVHTFRDDNDNYIKPTPTSPKANITVNADDKYAFDYWTVDGSSKDYHINMDTFKTNTYLENTTFTVYFDKDEIGTNLENPDNPDGIPDKYQVVFEYRSEDTNRGTVYGTVKEVVTRPQNEDGSYNMEAPVYPSANVTVSGIGSYSFNNWTDGSRSYANADEIKAAGFTQSTTFTAQFNYNGGGGGTGGGGGGTSGGTTGNRRYTSTPGGPGFTTITPEDVPLAPLPESPVDVTLIDDGEVPLAPLPKTGQTSMRTTLTMMLSGIFVAVTALSRKRKEEDS</sequence>
<evidence type="ECO:0000256" key="1">
    <source>
        <dbReference type="SAM" id="MobiDB-lite"/>
    </source>
</evidence>
<feature type="region of interest" description="Disordered" evidence="1">
    <location>
        <begin position="192"/>
        <end position="466"/>
    </location>
</feature>
<organism evidence="3 4">
    <name type="scientific">Enterocloster clostridioformis</name>
    <dbReference type="NCBI Taxonomy" id="1531"/>
    <lineage>
        <taxon>Bacteria</taxon>
        <taxon>Bacillati</taxon>
        <taxon>Bacillota</taxon>
        <taxon>Clostridia</taxon>
        <taxon>Lachnospirales</taxon>
        <taxon>Lachnospiraceae</taxon>
        <taxon>Enterocloster</taxon>
    </lineage>
</organism>
<feature type="compositionally biased region" description="Low complexity" evidence="1">
    <location>
        <begin position="428"/>
        <end position="444"/>
    </location>
</feature>